<organism evidence="2 4">
    <name type="scientific">Dracunculus medinensis</name>
    <name type="common">Guinea worm</name>
    <dbReference type="NCBI Taxonomy" id="318479"/>
    <lineage>
        <taxon>Eukaryota</taxon>
        <taxon>Metazoa</taxon>
        <taxon>Ecdysozoa</taxon>
        <taxon>Nematoda</taxon>
        <taxon>Chromadorea</taxon>
        <taxon>Rhabditida</taxon>
        <taxon>Spirurina</taxon>
        <taxon>Dracunculoidea</taxon>
        <taxon>Dracunculidae</taxon>
        <taxon>Dracunculus</taxon>
    </lineage>
</organism>
<dbReference type="EMBL" id="UYYG01001199">
    <property type="protein sequence ID" value="VDN60051.1"/>
    <property type="molecule type" value="Genomic_DNA"/>
</dbReference>
<evidence type="ECO:0000313" key="3">
    <source>
        <dbReference type="Proteomes" id="UP000274756"/>
    </source>
</evidence>
<gene>
    <name evidence="1" type="ORF">DME_LOCUS10024</name>
</gene>
<protein>
    <submittedName>
        <fullName evidence="4">Zf-3CxxC domain-containing protein</fullName>
    </submittedName>
</protein>
<evidence type="ECO:0000313" key="1">
    <source>
        <dbReference type="EMBL" id="VDN60051.1"/>
    </source>
</evidence>
<dbReference type="WBParaSite" id="DME_0000745501-mRNA-1">
    <property type="protein sequence ID" value="DME_0000745501-mRNA-1"/>
    <property type="gene ID" value="DME_0000745501"/>
</dbReference>
<name>A0A0N4UIM0_DRAME</name>
<evidence type="ECO:0000313" key="2">
    <source>
        <dbReference type="Proteomes" id="UP000038040"/>
    </source>
</evidence>
<dbReference type="Proteomes" id="UP000038040">
    <property type="component" value="Unplaced"/>
</dbReference>
<sequence length="223" mass="25384">MEEGDFWFQRHNLAKIHAGHLFTISDEYLRRGLPPPFASVLAQKARSINKEIGFEMSRKVPRCYQCALNFTVENSFTMEIKKKKKVKCLTVFSDHPYMPVLRFKRNGYTCLIINCSGCGAKMIGGKLKGFSSYGQKSFSCDSLVQFDSIPATSTPLNIKTRLNSISMDTPRLVYHRSEERSKQSSAKRRQGVSRLQRLLNNQSVLQNSSASSSLHDFLNIFKL</sequence>
<proteinExistence type="predicted"/>
<accession>A0A0N4UIM0</accession>
<reference evidence="1 3" key="2">
    <citation type="submission" date="2018-11" db="EMBL/GenBank/DDBJ databases">
        <authorList>
            <consortium name="Pathogen Informatics"/>
        </authorList>
    </citation>
    <scope>NUCLEOTIDE SEQUENCE [LARGE SCALE GENOMIC DNA]</scope>
</reference>
<dbReference type="Proteomes" id="UP000274756">
    <property type="component" value="Unassembled WGS sequence"/>
</dbReference>
<reference evidence="4" key="1">
    <citation type="submission" date="2017-02" db="UniProtKB">
        <authorList>
            <consortium name="WormBaseParasite"/>
        </authorList>
    </citation>
    <scope>IDENTIFICATION</scope>
</reference>
<evidence type="ECO:0000313" key="4">
    <source>
        <dbReference type="WBParaSite" id="DME_0000745501-mRNA-1"/>
    </source>
</evidence>
<keyword evidence="3" id="KW-1185">Reference proteome</keyword>
<dbReference type="AlphaFoldDB" id="A0A0N4UIM0"/>